<dbReference type="SMART" id="SM00636">
    <property type="entry name" value="Glyco_18"/>
    <property type="match status" value="1"/>
</dbReference>
<reference evidence="11 12" key="1">
    <citation type="journal article" date="2009" name="Genome Res.">
        <title>Comparative genomics of protoploid Saccharomycetaceae.</title>
        <authorList>
            <consortium name="The Genolevures Consortium"/>
            <person name="Souciet J.-L."/>
            <person name="Dujon B."/>
            <person name="Gaillardin C."/>
            <person name="Johnston M."/>
            <person name="Baret P.V."/>
            <person name="Cliften P."/>
            <person name="Sherman D.J."/>
            <person name="Weissenbach J."/>
            <person name="Westhof E."/>
            <person name="Wincker P."/>
            <person name="Jubin C."/>
            <person name="Poulain J."/>
            <person name="Barbe V."/>
            <person name="Segurens B."/>
            <person name="Artiguenave F."/>
            <person name="Anthouard V."/>
            <person name="Vacherie B."/>
            <person name="Val M.-E."/>
            <person name="Fulton R.S."/>
            <person name="Minx P."/>
            <person name="Wilson R."/>
            <person name="Durrens P."/>
            <person name="Jean G."/>
            <person name="Marck C."/>
            <person name="Martin T."/>
            <person name="Nikolski M."/>
            <person name="Rolland T."/>
            <person name="Seret M.-L."/>
            <person name="Casaregola S."/>
            <person name="Despons L."/>
            <person name="Fairhead C."/>
            <person name="Fischer G."/>
            <person name="Lafontaine I."/>
            <person name="Leh V."/>
            <person name="Lemaire M."/>
            <person name="de Montigny J."/>
            <person name="Neuveglise C."/>
            <person name="Thierry A."/>
            <person name="Blanc-Lenfle I."/>
            <person name="Bleykasten C."/>
            <person name="Diffels J."/>
            <person name="Fritsch E."/>
            <person name="Frangeul L."/>
            <person name="Goeffon A."/>
            <person name="Jauniaux N."/>
            <person name="Kachouri-Lafond R."/>
            <person name="Payen C."/>
            <person name="Potier S."/>
            <person name="Pribylova L."/>
            <person name="Ozanne C."/>
            <person name="Richard G.-F."/>
            <person name="Sacerdot C."/>
            <person name="Straub M.-L."/>
            <person name="Talla E."/>
        </authorList>
    </citation>
    <scope>NUCLEOTIDE SEQUENCE [LARGE SCALE GENOMIC DNA]</scope>
    <source>
        <strain evidence="12">ATCC 56472 / CBS 6340 / NRRL Y-8284</strain>
    </source>
</reference>
<evidence type="ECO:0000256" key="8">
    <source>
        <dbReference type="RuleBase" id="RU000489"/>
    </source>
</evidence>
<evidence type="ECO:0000256" key="9">
    <source>
        <dbReference type="RuleBase" id="RU004453"/>
    </source>
</evidence>
<dbReference type="eggNOG" id="KOG2806">
    <property type="taxonomic scope" value="Eukaryota"/>
</dbReference>
<feature type="domain" description="GH18" evidence="10">
    <location>
        <begin position="71"/>
        <end position="483"/>
    </location>
</feature>
<dbReference type="InterPro" id="IPR001579">
    <property type="entry name" value="Glyco_hydro_18_chit_AS"/>
</dbReference>
<evidence type="ECO:0000256" key="1">
    <source>
        <dbReference type="ARBA" id="ARBA00000822"/>
    </source>
</evidence>
<dbReference type="GO" id="GO:0008061">
    <property type="term" value="F:chitin binding"/>
    <property type="evidence" value="ECO:0007669"/>
    <property type="project" value="InterPro"/>
</dbReference>
<dbReference type="InterPro" id="IPR001223">
    <property type="entry name" value="Glyco_hydro18_cat"/>
</dbReference>
<dbReference type="EMBL" id="CU928170">
    <property type="protein sequence ID" value="CAR24440.1"/>
    <property type="molecule type" value="Genomic_DNA"/>
</dbReference>
<keyword evidence="7" id="KW-0624">Polysaccharide degradation</keyword>
<evidence type="ECO:0000259" key="10">
    <source>
        <dbReference type="PROSITE" id="PS51910"/>
    </source>
</evidence>
<dbReference type="GeneID" id="8293108"/>
<dbReference type="Gene3D" id="3.20.20.80">
    <property type="entry name" value="Glycosidases"/>
    <property type="match status" value="1"/>
</dbReference>
<dbReference type="STRING" id="559295.C5DJF1"/>
<dbReference type="InterPro" id="IPR011583">
    <property type="entry name" value="Chitinase_II/V-like_cat"/>
</dbReference>
<dbReference type="SUPFAM" id="SSF51445">
    <property type="entry name" value="(Trans)glycosidases"/>
    <property type="match status" value="1"/>
</dbReference>
<dbReference type="PANTHER" id="PTHR11177:SF317">
    <property type="entry name" value="CHITINASE 12-RELATED"/>
    <property type="match status" value="1"/>
</dbReference>
<dbReference type="Gene3D" id="3.10.50.10">
    <property type="match status" value="1"/>
</dbReference>
<dbReference type="HOGENOM" id="CLU_002833_1_2_1"/>
<dbReference type="GO" id="GO:0000272">
    <property type="term" value="P:polysaccharide catabolic process"/>
    <property type="evidence" value="ECO:0007669"/>
    <property type="project" value="UniProtKB-KW"/>
</dbReference>
<dbReference type="Proteomes" id="UP000002036">
    <property type="component" value="Chromosome F"/>
</dbReference>
<keyword evidence="3 8" id="KW-0378">Hydrolase</keyword>
<dbReference type="PANTHER" id="PTHR11177">
    <property type="entry name" value="CHITINASE"/>
    <property type="match status" value="1"/>
</dbReference>
<evidence type="ECO:0000256" key="6">
    <source>
        <dbReference type="ARBA" id="ARBA00023295"/>
    </source>
</evidence>
<dbReference type="InParanoid" id="C5DJF1"/>
<dbReference type="PROSITE" id="PS51910">
    <property type="entry name" value="GH18_2"/>
    <property type="match status" value="1"/>
</dbReference>
<keyword evidence="12" id="KW-1185">Reference proteome</keyword>
<dbReference type="RefSeq" id="XP_002554877.1">
    <property type="nucleotide sequence ID" value="XM_002554831.1"/>
</dbReference>
<keyword evidence="4" id="KW-0146">Chitin degradation</keyword>
<evidence type="ECO:0000256" key="2">
    <source>
        <dbReference type="ARBA" id="ARBA00012729"/>
    </source>
</evidence>
<dbReference type="OrthoDB" id="76388at2759"/>
<dbReference type="GO" id="GO:0008843">
    <property type="term" value="F:endochitinase activity"/>
    <property type="evidence" value="ECO:0007669"/>
    <property type="project" value="UniProtKB-EC"/>
</dbReference>
<evidence type="ECO:0000313" key="12">
    <source>
        <dbReference type="Proteomes" id="UP000002036"/>
    </source>
</evidence>
<keyword evidence="5" id="KW-0119">Carbohydrate metabolism</keyword>
<dbReference type="InterPro" id="IPR029070">
    <property type="entry name" value="Chitinase_insertion_sf"/>
</dbReference>
<dbReference type="Pfam" id="PF00704">
    <property type="entry name" value="Glyco_hydro_18"/>
    <property type="match status" value="1"/>
</dbReference>
<sequence length="515" mass="57818">MAPILCFARKFLVAICVTGIILEAIYTGRIQTSTKMRAFQEHFNNLGRSGAMLSTSNDAGTGLSADNESGFVTGMYYSNWSPYAARKHFPHDIDFRKLTHVYYAFLVVNSETGECQLSDEWSDVQMDLYKQMISSFKKLDLRAQFPTGSKDKLPLGCIGELFFLKYSNFLTRNGGSAGVNNFKTIMSVGGWSNREAFTSLVESPAKLEVFLDSCVSKMFEYGFDGIDIDWEFPKNDAKEPKVYLQMLKALRERLDTLESQIFGSKDHKHHFALTSAISADEECLKYLPLQEADRYVDYWNLMAYDFSGAWSAQTAYQSNLYTPAKTNKRSTNGRGSADKAVRFLTDKSKLASKKIVLGMPAYGRGFKGVEVSHKSIENVIGKPFQDVSGSSEGEEGISLYKQLPLKGGMEFFDHNAVSAYCVKLSHNKKQAELIVYDNVDSMIQKAHYVEKNHLGGGFWWESCGEDYKGKSLVGAFTKEIKCLNKTEPTIYSLPEVVQHYLKLHPGGFLASTFQN</sequence>
<dbReference type="PROSITE" id="PS01095">
    <property type="entry name" value="GH18_1"/>
    <property type="match status" value="1"/>
</dbReference>
<dbReference type="InterPro" id="IPR050314">
    <property type="entry name" value="Glycosyl_Hydrlase_18"/>
</dbReference>
<dbReference type="SUPFAM" id="SSF54556">
    <property type="entry name" value="Chitinase insertion domain"/>
    <property type="match status" value="1"/>
</dbReference>
<name>C5DJF1_LACTC</name>
<dbReference type="FunCoup" id="C5DJF1">
    <property type="interactions" value="623"/>
</dbReference>
<dbReference type="GO" id="GO:0006032">
    <property type="term" value="P:chitin catabolic process"/>
    <property type="evidence" value="ECO:0007669"/>
    <property type="project" value="UniProtKB-KW"/>
</dbReference>
<organism evidence="11 12">
    <name type="scientific">Lachancea thermotolerans (strain ATCC 56472 / CBS 6340 / NRRL Y-8284)</name>
    <name type="common">Yeast</name>
    <name type="synonym">Kluyveromyces thermotolerans</name>
    <dbReference type="NCBI Taxonomy" id="559295"/>
    <lineage>
        <taxon>Eukaryota</taxon>
        <taxon>Fungi</taxon>
        <taxon>Dikarya</taxon>
        <taxon>Ascomycota</taxon>
        <taxon>Saccharomycotina</taxon>
        <taxon>Saccharomycetes</taxon>
        <taxon>Saccharomycetales</taxon>
        <taxon>Saccharomycetaceae</taxon>
        <taxon>Lachancea</taxon>
    </lineage>
</organism>
<accession>C5DJF1</accession>
<proteinExistence type="inferred from homology"/>
<dbReference type="CDD" id="cd06548">
    <property type="entry name" value="GH18_chitinase"/>
    <property type="match status" value="1"/>
</dbReference>
<comment type="catalytic activity">
    <reaction evidence="1">
        <text>Random endo-hydrolysis of N-acetyl-beta-D-glucosaminide (1-&gt;4)-beta-linkages in chitin and chitodextrins.</text>
        <dbReference type="EC" id="3.2.1.14"/>
    </reaction>
</comment>
<evidence type="ECO:0000256" key="3">
    <source>
        <dbReference type="ARBA" id="ARBA00022801"/>
    </source>
</evidence>
<dbReference type="GO" id="GO:0005576">
    <property type="term" value="C:extracellular region"/>
    <property type="evidence" value="ECO:0007669"/>
    <property type="project" value="TreeGrafter"/>
</dbReference>
<evidence type="ECO:0000313" key="11">
    <source>
        <dbReference type="EMBL" id="CAR24440.1"/>
    </source>
</evidence>
<evidence type="ECO:0000256" key="5">
    <source>
        <dbReference type="ARBA" id="ARBA00023277"/>
    </source>
</evidence>
<evidence type="ECO:0000256" key="7">
    <source>
        <dbReference type="ARBA" id="ARBA00023326"/>
    </source>
</evidence>
<dbReference type="InterPro" id="IPR017853">
    <property type="entry name" value="GH"/>
</dbReference>
<dbReference type="AlphaFoldDB" id="C5DJF1"/>
<evidence type="ECO:0000256" key="4">
    <source>
        <dbReference type="ARBA" id="ARBA00023024"/>
    </source>
</evidence>
<dbReference type="EC" id="3.2.1.14" evidence="2"/>
<dbReference type="KEGG" id="lth:KLTH0F15906g"/>
<keyword evidence="6 8" id="KW-0326">Glycosidase</keyword>
<comment type="similarity">
    <text evidence="9">Belongs to the glycosyl hydrolase 18 family.</text>
</comment>
<dbReference type="OMA" id="FYYCSGG"/>
<gene>
    <name evidence="11" type="ordered locus">KLTH0F15906g</name>
</gene>
<protein>
    <recommendedName>
        <fullName evidence="2">chitinase</fullName>
        <ecNumber evidence="2">3.2.1.14</ecNumber>
    </recommendedName>
</protein>